<comment type="caution">
    <text evidence="1">The sequence shown here is derived from an EMBL/GenBank/DDBJ whole genome shotgun (WGS) entry which is preliminary data.</text>
</comment>
<dbReference type="Gene3D" id="3.30.70.100">
    <property type="match status" value="1"/>
</dbReference>
<accession>A0ABW2FG71</accession>
<sequence>MAAQRYGSLIRVREDKLEEYKRLHAAAWPGVLRMIKECHIQNYSIYYKDGFLFSYFEYTGTDFDADSAKMAADPETQRWWEVCKPCQQPLETRAEGEWWASMEEVFHLD</sequence>
<dbReference type="InterPro" id="IPR011008">
    <property type="entry name" value="Dimeric_a/b-barrel"/>
</dbReference>
<keyword evidence="2" id="KW-1185">Reference proteome</keyword>
<proteinExistence type="predicted"/>
<reference evidence="2" key="1">
    <citation type="journal article" date="2019" name="Int. J. Syst. Evol. Microbiol.">
        <title>The Global Catalogue of Microorganisms (GCM) 10K type strain sequencing project: providing services to taxonomists for standard genome sequencing and annotation.</title>
        <authorList>
            <consortium name="The Broad Institute Genomics Platform"/>
            <consortium name="The Broad Institute Genome Sequencing Center for Infectious Disease"/>
            <person name="Wu L."/>
            <person name="Ma J."/>
        </authorList>
    </citation>
    <scope>NUCLEOTIDE SEQUENCE [LARGE SCALE GENOMIC DNA]</scope>
    <source>
        <strain evidence="2">KCTC 12907</strain>
    </source>
</reference>
<gene>
    <name evidence="1" type="ORF">ACFQMJ_19925</name>
</gene>
<dbReference type="InterPro" id="IPR008000">
    <property type="entry name" value="Rham/fucose_mutarotase"/>
</dbReference>
<dbReference type="Proteomes" id="UP001596378">
    <property type="component" value="Unassembled WGS sequence"/>
</dbReference>
<evidence type="ECO:0000313" key="2">
    <source>
        <dbReference type="Proteomes" id="UP001596378"/>
    </source>
</evidence>
<dbReference type="RefSeq" id="WP_378053208.1">
    <property type="nucleotide sequence ID" value="NZ_JBHMDN010000073.1"/>
</dbReference>
<dbReference type="EMBL" id="JBHTAI010000012">
    <property type="protein sequence ID" value="MFC7150808.1"/>
    <property type="molecule type" value="Genomic_DNA"/>
</dbReference>
<dbReference type="PANTHER" id="PTHR34389">
    <property type="entry name" value="L-RHAMNOSE MUTAROTASE"/>
    <property type="match status" value="1"/>
</dbReference>
<evidence type="ECO:0000313" key="1">
    <source>
        <dbReference type="EMBL" id="MFC7150808.1"/>
    </source>
</evidence>
<dbReference type="PANTHER" id="PTHR34389:SF2">
    <property type="entry name" value="L-RHAMNOSE MUTAROTASE"/>
    <property type="match status" value="1"/>
</dbReference>
<dbReference type="Pfam" id="PF05336">
    <property type="entry name" value="rhaM"/>
    <property type="match status" value="1"/>
</dbReference>
<organism evidence="1 2">
    <name type="scientific">Cohnella cellulosilytica</name>
    <dbReference type="NCBI Taxonomy" id="986710"/>
    <lineage>
        <taxon>Bacteria</taxon>
        <taxon>Bacillati</taxon>
        <taxon>Bacillota</taxon>
        <taxon>Bacilli</taxon>
        <taxon>Bacillales</taxon>
        <taxon>Paenibacillaceae</taxon>
        <taxon>Cohnella</taxon>
    </lineage>
</organism>
<name>A0ABW2FG71_9BACL</name>
<dbReference type="SUPFAM" id="SSF54909">
    <property type="entry name" value="Dimeric alpha+beta barrel"/>
    <property type="match status" value="1"/>
</dbReference>
<protein>
    <submittedName>
        <fullName evidence="1">L-rhamnose mutarotase</fullName>
    </submittedName>
</protein>